<comment type="caution">
    <text evidence="3">The sequence shown here is derived from an EMBL/GenBank/DDBJ whole genome shotgun (WGS) entry which is preliminary data.</text>
</comment>
<proteinExistence type="predicted"/>
<name>A0AAE1GZA9_9NEOP</name>
<protein>
    <submittedName>
        <fullName evidence="3">Protein FAM107B</fullName>
    </submittedName>
</protein>
<feature type="region of interest" description="Disordered" evidence="2">
    <location>
        <begin position="147"/>
        <end position="198"/>
    </location>
</feature>
<evidence type="ECO:0000256" key="2">
    <source>
        <dbReference type="SAM" id="MobiDB-lite"/>
    </source>
</evidence>
<dbReference type="PANTHER" id="PTHR16768">
    <property type="entry name" value="DOWN REGULATED IN RENAL CARCINOMA 1/TU3A"/>
    <property type="match status" value="1"/>
</dbReference>
<dbReference type="AlphaFoldDB" id="A0AAE1GZA9"/>
<sequence length="198" mass="22430">MSATYVTYLFKVSRARDQIESNLKASLDELRQRIGQRDPTNIFADAMIPEPEIMERCNQRNSSGHGLMGGLGGLGRPLPTGGPPHVDSEGLIVPRKVQNPCLDSKDRQNLHRELIFNTKIGKNPLNQKSELARALQNRKEIQAKKEVELQKQQNKSQLERVIEERARKLESRKEPEGRSSSVAEPEFMQIHAKVCKPK</sequence>
<dbReference type="InterPro" id="IPR009533">
    <property type="entry name" value="FAM107"/>
</dbReference>
<feature type="compositionally biased region" description="Basic and acidic residues" evidence="2">
    <location>
        <begin position="157"/>
        <end position="177"/>
    </location>
</feature>
<gene>
    <name evidence="3" type="ORF">KUF71_021483</name>
</gene>
<evidence type="ECO:0000313" key="3">
    <source>
        <dbReference type="EMBL" id="KAK3911822.1"/>
    </source>
</evidence>
<evidence type="ECO:0000313" key="4">
    <source>
        <dbReference type="Proteomes" id="UP001219518"/>
    </source>
</evidence>
<dbReference type="Pfam" id="PF06625">
    <property type="entry name" value="DUF1151"/>
    <property type="match status" value="1"/>
</dbReference>
<dbReference type="PANTHER" id="PTHR16768:SF5">
    <property type="entry name" value="FI14214P"/>
    <property type="match status" value="1"/>
</dbReference>
<evidence type="ECO:0000256" key="1">
    <source>
        <dbReference type="ARBA" id="ARBA00023054"/>
    </source>
</evidence>
<keyword evidence="1" id="KW-0175">Coiled coil</keyword>
<dbReference type="EMBL" id="JAHWGI010000286">
    <property type="protein sequence ID" value="KAK3911822.1"/>
    <property type="molecule type" value="Genomic_DNA"/>
</dbReference>
<accession>A0AAE1GZA9</accession>
<dbReference type="Proteomes" id="UP001219518">
    <property type="component" value="Unassembled WGS sequence"/>
</dbReference>
<organism evidence="3 4">
    <name type="scientific">Frankliniella fusca</name>
    <dbReference type="NCBI Taxonomy" id="407009"/>
    <lineage>
        <taxon>Eukaryota</taxon>
        <taxon>Metazoa</taxon>
        <taxon>Ecdysozoa</taxon>
        <taxon>Arthropoda</taxon>
        <taxon>Hexapoda</taxon>
        <taxon>Insecta</taxon>
        <taxon>Pterygota</taxon>
        <taxon>Neoptera</taxon>
        <taxon>Paraneoptera</taxon>
        <taxon>Thysanoptera</taxon>
        <taxon>Terebrantia</taxon>
        <taxon>Thripoidea</taxon>
        <taxon>Thripidae</taxon>
        <taxon>Frankliniella</taxon>
    </lineage>
</organism>
<reference evidence="3" key="2">
    <citation type="journal article" date="2023" name="BMC Genomics">
        <title>Pest status, molecular evolution, and epigenetic factors derived from the genome assembly of Frankliniella fusca, a thysanopteran phytovirus vector.</title>
        <authorList>
            <person name="Catto M.A."/>
            <person name="Labadie P.E."/>
            <person name="Jacobson A.L."/>
            <person name="Kennedy G.G."/>
            <person name="Srinivasan R."/>
            <person name="Hunt B.G."/>
        </authorList>
    </citation>
    <scope>NUCLEOTIDE SEQUENCE</scope>
    <source>
        <strain evidence="3">PL_HMW_Pooled</strain>
    </source>
</reference>
<reference evidence="3" key="1">
    <citation type="submission" date="2021-07" db="EMBL/GenBank/DDBJ databases">
        <authorList>
            <person name="Catto M.A."/>
            <person name="Jacobson A."/>
            <person name="Kennedy G."/>
            <person name="Labadie P."/>
            <person name="Hunt B.G."/>
            <person name="Srinivasan R."/>
        </authorList>
    </citation>
    <scope>NUCLEOTIDE SEQUENCE</scope>
    <source>
        <strain evidence="3">PL_HMW_Pooled</strain>
        <tissue evidence="3">Head</tissue>
    </source>
</reference>
<keyword evidence="4" id="KW-1185">Reference proteome</keyword>